<dbReference type="EMBL" id="FMJC01000002">
    <property type="protein sequence ID" value="SCM73577.1"/>
    <property type="molecule type" value="Genomic_DNA"/>
</dbReference>
<dbReference type="AlphaFoldDB" id="A0A212L7W9"/>
<reference evidence="1" key="1">
    <citation type="submission" date="2016-08" db="EMBL/GenBank/DDBJ databases">
        <authorList>
            <person name="Seilhamer J.J."/>
        </authorList>
    </citation>
    <scope>NUCLEOTIDE SEQUENCE</scope>
    <source>
        <strain evidence="1">86-1</strain>
    </source>
</reference>
<accession>A0A212L7W9</accession>
<organism evidence="1">
    <name type="scientific">uncultured Desulfovibrio sp</name>
    <dbReference type="NCBI Taxonomy" id="167968"/>
    <lineage>
        <taxon>Bacteria</taxon>
        <taxon>Pseudomonadati</taxon>
        <taxon>Thermodesulfobacteriota</taxon>
        <taxon>Desulfovibrionia</taxon>
        <taxon>Desulfovibrionales</taxon>
        <taxon>Desulfovibrionaceae</taxon>
        <taxon>Desulfovibrio</taxon>
        <taxon>environmental samples</taxon>
    </lineage>
</organism>
<dbReference type="RefSeq" id="WP_179980755.1">
    <property type="nucleotide sequence ID" value="NZ_LT608333.1"/>
</dbReference>
<proteinExistence type="predicted"/>
<protein>
    <submittedName>
        <fullName evidence="1">Uncharacterized protein</fullName>
    </submittedName>
</protein>
<gene>
    <name evidence="1" type="ORF">KL86DES1_21392</name>
</gene>
<evidence type="ECO:0000313" key="1">
    <source>
        <dbReference type="EMBL" id="SCM73577.1"/>
    </source>
</evidence>
<name>A0A212L7W9_9BACT</name>
<sequence>MTKEKKMSLSETIIRTPNPHAKYTARTCGRLTMIWRSDPQYLTHHNEPYQGSLFNGGQYSRFAKKFATIENEPDWFITLNFDTSVWKRIDEDTCERAYDVFQAYTNLVMTNFPGAWFGWGAELAFRNTGLHFHTFGSFGQELEREQRVFLMRTWLEMTGSTNKSAFKPVKAESSIRGYLFSPEKKARKEQFRDMFPGRHMFGIVGKKNITFAKASKAYPISHEKKLMIERLVLDRVYLRNDLDPTRFLKYVRREFYHFSFYPKEVVDEIRQIIKDRKY</sequence>